<evidence type="ECO:0000313" key="2">
    <source>
        <dbReference type="Proteomes" id="UP000765509"/>
    </source>
</evidence>
<dbReference type="Proteomes" id="UP000765509">
    <property type="component" value="Unassembled WGS sequence"/>
</dbReference>
<comment type="caution">
    <text evidence="1">The sequence shown here is derived from an EMBL/GenBank/DDBJ whole genome shotgun (WGS) entry which is preliminary data.</text>
</comment>
<protein>
    <submittedName>
        <fullName evidence="1">Uncharacterized protein</fullName>
    </submittedName>
</protein>
<gene>
    <name evidence="1" type="ORF">O181_118995</name>
</gene>
<sequence>DIQLEVGMPQDTANENLYKHTQDAQTFLVTPTNGMACIHGTATEITVCIDNAQHQLIIESGEHFSILARNYLDNHFPN</sequence>
<proteinExistence type="predicted"/>
<dbReference type="EMBL" id="AVOT02104705">
    <property type="protein sequence ID" value="MBW0579280.1"/>
    <property type="molecule type" value="Genomic_DNA"/>
</dbReference>
<organism evidence="1 2">
    <name type="scientific">Austropuccinia psidii MF-1</name>
    <dbReference type="NCBI Taxonomy" id="1389203"/>
    <lineage>
        <taxon>Eukaryota</taxon>
        <taxon>Fungi</taxon>
        <taxon>Dikarya</taxon>
        <taxon>Basidiomycota</taxon>
        <taxon>Pucciniomycotina</taxon>
        <taxon>Pucciniomycetes</taxon>
        <taxon>Pucciniales</taxon>
        <taxon>Sphaerophragmiaceae</taxon>
        <taxon>Austropuccinia</taxon>
    </lineage>
</organism>
<accession>A0A9Q3KHE3</accession>
<evidence type="ECO:0000313" key="1">
    <source>
        <dbReference type="EMBL" id="MBW0579280.1"/>
    </source>
</evidence>
<dbReference type="AlphaFoldDB" id="A0A9Q3KHE3"/>
<reference evidence="1" key="1">
    <citation type="submission" date="2021-03" db="EMBL/GenBank/DDBJ databases">
        <title>Draft genome sequence of rust myrtle Austropuccinia psidii MF-1, a brazilian biotype.</title>
        <authorList>
            <person name="Quecine M.C."/>
            <person name="Pachon D.M.R."/>
            <person name="Bonatelli M.L."/>
            <person name="Correr F.H."/>
            <person name="Franceschini L.M."/>
            <person name="Leite T.F."/>
            <person name="Margarido G.R.A."/>
            <person name="Almeida C.A."/>
            <person name="Ferrarezi J.A."/>
            <person name="Labate C.A."/>
        </authorList>
    </citation>
    <scope>NUCLEOTIDE SEQUENCE</scope>
    <source>
        <strain evidence="1">MF-1</strain>
    </source>
</reference>
<feature type="non-terminal residue" evidence="1">
    <location>
        <position position="1"/>
    </location>
</feature>
<keyword evidence="2" id="KW-1185">Reference proteome</keyword>
<name>A0A9Q3KHE3_9BASI</name>